<keyword evidence="3" id="KW-1185">Reference proteome</keyword>
<evidence type="ECO:0000313" key="2">
    <source>
        <dbReference type="EMBL" id="SQD93333.1"/>
    </source>
</evidence>
<dbReference type="OrthoDB" id="9793465at2"/>
<accession>A0A2X3K8L5</accession>
<gene>
    <name evidence="2" type="ORF">BARAN1_1311</name>
</gene>
<dbReference type="PANTHER" id="PTHR34297">
    <property type="entry name" value="HYPOTHETICAL CYTOSOLIC PROTEIN-RELATED"/>
    <property type="match status" value="1"/>
</dbReference>
<dbReference type="RefSeq" id="WP_122031709.1">
    <property type="nucleotide sequence ID" value="NZ_LS483254.1"/>
</dbReference>
<dbReference type="AlphaFoldDB" id="A0A2X3K8L5"/>
<evidence type="ECO:0000313" key="3">
    <source>
        <dbReference type="Proteomes" id="UP000249818"/>
    </source>
</evidence>
<comment type="similarity">
    <text evidence="1">Belongs to the asp23 family.</text>
</comment>
<organism evidence="2 3">
    <name type="scientific">Candidatus Bipolaricaulis anaerobius</name>
    <dbReference type="NCBI Taxonomy" id="2026885"/>
    <lineage>
        <taxon>Bacteria</taxon>
        <taxon>Candidatus Bipolaricaulota</taxon>
        <taxon>Candidatus Bipolaricaulia</taxon>
        <taxon>Candidatus Bipolaricaulales</taxon>
        <taxon>Candidatus Bipolaricaulaceae</taxon>
        <taxon>Candidatus Bipolaricaulis</taxon>
    </lineage>
</organism>
<dbReference type="KEGG" id="bana:BARAN1_1311"/>
<protein>
    <recommendedName>
        <fullName evidence="4">Asp23/Gls24 family envelope stress response protein</fullName>
    </recommendedName>
</protein>
<evidence type="ECO:0000256" key="1">
    <source>
        <dbReference type="ARBA" id="ARBA00005721"/>
    </source>
</evidence>
<name>A0A2X3K8L5_9BACT</name>
<dbReference type="InterPro" id="IPR005531">
    <property type="entry name" value="Asp23"/>
</dbReference>
<dbReference type="Proteomes" id="UP000249818">
    <property type="component" value="Chromosome BARAN1"/>
</dbReference>
<dbReference type="Pfam" id="PF03780">
    <property type="entry name" value="Asp23"/>
    <property type="match status" value="1"/>
</dbReference>
<dbReference type="EMBL" id="LS483254">
    <property type="protein sequence ID" value="SQD93333.1"/>
    <property type="molecule type" value="Genomic_DNA"/>
</dbReference>
<sequence>MARDEELIGESPEEGQISISRDVIATIAGLAAVDVAGVAPPRGGTMPRGEAVRRLVEVELSEGRVRLALKVGVLYGHAVQEVAQALQTRVKAEVEKMTALPVDEVNVEVVRVVFPEEGRRKGRSS</sequence>
<reference evidence="3" key="1">
    <citation type="submission" date="2018-05" db="EMBL/GenBank/DDBJ databases">
        <authorList>
            <person name="Hao L."/>
        </authorList>
    </citation>
    <scope>NUCLEOTIDE SEQUENCE [LARGE SCALE GENOMIC DNA]</scope>
</reference>
<evidence type="ECO:0008006" key="4">
    <source>
        <dbReference type="Google" id="ProtNLM"/>
    </source>
</evidence>
<proteinExistence type="inferred from homology"/>